<reference evidence="1 2" key="1">
    <citation type="submission" date="2018-06" db="EMBL/GenBank/DDBJ databases">
        <title>Genome analysis of cellulolytic fungus Trichoderma lentiforme CFAM-422.</title>
        <authorList>
            <person name="Steindorff A.S."/>
            <person name="Formighieri E.F."/>
            <person name="Midorikawa G.E.O."/>
            <person name="Tamietti M.S."/>
            <person name="Ramos E.Z."/>
            <person name="Silva A.S."/>
            <person name="Bon E.P.S."/>
            <person name="Mendes T.D."/>
            <person name="Damaso M.C.T."/>
            <person name="Favaro L.C.L."/>
        </authorList>
    </citation>
    <scope>NUCLEOTIDE SEQUENCE [LARGE SCALE GENOMIC DNA]</scope>
    <source>
        <strain evidence="1 2">CFAM-422</strain>
    </source>
</reference>
<evidence type="ECO:0000313" key="1">
    <source>
        <dbReference type="EMBL" id="KAF3058813.1"/>
    </source>
</evidence>
<dbReference type="AlphaFoldDB" id="A0A9P4X3F4"/>
<dbReference type="EMBL" id="QLNT01000026">
    <property type="protein sequence ID" value="KAF3058813.1"/>
    <property type="molecule type" value="Genomic_DNA"/>
</dbReference>
<evidence type="ECO:0000313" key="2">
    <source>
        <dbReference type="Proteomes" id="UP000801864"/>
    </source>
</evidence>
<sequence length="96" mass="10491">MRRAYNTELEVITITPYCVVDFAWRLSAPCTERLAVGEGAPLWGIWSSKTAAHGGNRPLELELGEQLGGLSTWASALRGREPLEALPRMLQPLTAA</sequence>
<protein>
    <submittedName>
        <fullName evidence="1">Uncharacterized protein</fullName>
    </submittedName>
</protein>
<dbReference type="Proteomes" id="UP000801864">
    <property type="component" value="Unassembled WGS sequence"/>
</dbReference>
<gene>
    <name evidence="1" type="ORF">CFAM422_011956</name>
</gene>
<comment type="caution">
    <text evidence="1">The sequence shown here is derived from an EMBL/GenBank/DDBJ whole genome shotgun (WGS) entry which is preliminary data.</text>
</comment>
<name>A0A9P4X3F4_9HYPO</name>
<organism evidence="1 2">
    <name type="scientific">Trichoderma lentiforme</name>
    <dbReference type="NCBI Taxonomy" id="1567552"/>
    <lineage>
        <taxon>Eukaryota</taxon>
        <taxon>Fungi</taxon>
        <taxon>Dikarya</taxon>
        <taxon>Ascomycota</taxon>
        <taxon>Pezizomycotina</taxon>
        <taxon>Sordariomycetes</taxon>
        <taxon>Hypocreomycetidae</taxon>
        <taxon>Hypocreales</taxon>
        <taxon>Hypocreaceae</taxon>
        <taxon>Trichoderma</taxon>
    </lineage>
</organism>
<accession>A0A9P4X3F4</accession>
<proteinExistence type="predicted"/>
<keyword evidence="2" id="KW-1185">Reference proteome</keyword>